<dbReference type="GO" id="GO:0003677">
    <property type="term" value="F:DNA binding"/>
    <property type="evidence" value="ECO:0007669"/>
    <property type="project" value="InterPro"/>
</dbReference>
<dbReference type="SUPFAM" id="SSF56349">
    <property type="entry name" value="DNA breaking-rejoining enzymes"/>
    <property type="match status" value="1"/>
</dbReference>
<dbReference type="RefSeq" id="WP_207642763.1">
    <property type="nucleotide sequence ID" value="NZ_CYYA01000002.1"/>
</dbReference>
<dbReference type="EMBL" id="CYYA01000002">
    <property type="protein sequence ID" value="CUM77732.1"/>
    <property type="molecule type" value="Genomic_DNA"/>
</dbReference>
<dbReference type="Proteomes" id="UP000095492">
    <property type="component" value="Unassembled WGS sequence"/>
</dbReference>
<evidence type="ECO:0000313" key="2">
    <source>
        <dbReference type="EMBL" id="CUM77732.1"/>
    </source>
</evidence>
<evidence type="ECO:0008006" key="4">
    <source>
        <dbReference type="Google" id="ProtNLM"/>
    </source>
</evidence>
<accession>A0A173RIK0</accession>
<protein>
    <recommendedName>
        <fullName evidence="4">Integrase</fullName>
    </recommendedName>
</protein>
<dbReference type="InterPro" id="IPR013762">
    <property type="entry name" value="Integrase-like_cat_sf"/>
</dbReference>
<evidence type="ECO:0000313" key="3">
    <source>
        <dbReference type="Proteomes" id="UP000095492"/>
    </source>
</evidence>
<reference evidence="2 3" key="1">
    <citation type="submission" date="2015-09" db="EMBL/GenBank/DDBJ databases">
        <authorList>
            <consortium name="Pathogen Informatics"/>
        </authorList>
    </citation>
    <scope>NUCLEOTIDE SEQUENCE [LARGE SCALE GENOMIC DNA]</scope>
    <source>
        <strain evidence="2 3">2789STDY5608891</strain>
    </source>
</reference>
<dbReference type="Gene3D" id="1.10.443.10">
    <property type="entry name" value="Intergrase catalytic core"/>
    <property type="match status" value="1"/>
</dbReference>
<dbReference type="GO" id="GO:0006310">
    <property type="term" value="P:DNA recombination"/>
    <property type="evidence" value="ECO:0007669"/>
    <property type="project" value="UniProtKB-KW"/>
</dbReference>
<evidence type="ECO:0000256" key="1">
    <source>
        <dbReference type="ARBA" id="ARBA00023172"/>
    </source>
</evidence>
<sequence length="55" mass="6386">MGHSSISITLNIYTHVLDNIMEEEIKKFGVAKTQTPEEYYNEEIRRARISAMSHC</sequence>
<organism evidence="2 3">
    <name type="scientific">Eubacterium ramulus</name>
    <dbReference type="NCBI Taxonomy" id="39490"/>
    <lineage>
        <taxon>Bacteria</taxon>
        <taxon>Bacillati</taxon>
        <taxon>Bacillota</taxon>
        <taxon>Clostridia</taxon>
        <taxon>Eubacteriales</taxon>
        <taxon>Eubacteriaceae</taxon>
        <taxon>Eubacterium</taxon>
    </lineage>
</organism>
<keyword evidence="1" id="KW-0233">DNA recombination</keyword>
<dbReference type="InterPro" id="IPR011010">
    <property type="entry name" value="DNA_brk_join_enz"/>
</dbReference>
<name>A0A173RIK0_EUBRA</name>
<dbReference type="AlphaFoldDB" id="A0A173RIK0"/>
<gene>
    <name evidence="2" type="ORF">ERS852448_00437</name>
</gene>
<dbReference type="GO" id="GO:0015074">
    <property type="term" value="P:DNA integration"/>
    <property type="evidence" value="ECO:0007669"/>
    <property type="project" value="InterPro"/>
</dbReference>
<dbReference type="STRING" id="39490.ERS852448_00437"/>
<proteinExistence type="predicted"/>